<keyword evidence="2 5" id="KW-0238">DNA-binding</keyword>
<dbReference type="Proteomes" id="UP000198702">
    <property type="component" value="Unassembled WGS sequence"/>
</dbReference>
<keyword evidence="3" id="KW-0804">Transcription</keyword>
<accession>A0A5C8I0K6</accession>
<dbReference type="InterPro" id="IPR036388">
    <property type="entry name" value="WH-like_DNA-bd_sf"/>
</dbReference>
<dbReference type="Gene3D" id="1.20.120.530">
    <property type="entry name" value="GntR ligand-binding domain-like"/>
    <property type="match status" value="1"/>
</dbReference>
<dbReference type="SMART" id="SM00345">
    <property type="entry name" value="HTH_GNTR"/>
    <property type="match status" value="1"/>
</dbReference>
<reference evidence="5 7" key="1">
    <citation type="submission" date="2016-10" db="EMBL/GenBank/DDBJ databases">
        <authorList>
            <person name="Varghese N."/>
            <person name="Submissions S."/>
        </authorList>
    </citation>
    <scope>NUCLEOTIDE SEQUENCE [LARGE SCALE GENOMIC DNA]</scope>
    <source>
        <strain evidence="5 7">UNC380MFSha3.1</strain>
    </source>
</reference>
<evidence type="ECO:0000313" key="6">
    <source>
        <dbReference type="EMBL" id="TXK11508.1"/>
    </source>
</evidence>
<dbReference type="GO" id="GO:0003700">
    <property type="term" value="F:DNA-binding transcription factor activity"/>
    <property type="evidence" value="ECO:0007669"/>
    <property type="project" value="InterPro"/>
</dbReference>
<keyword evidence="8" id="KW-1185">Reference proteome</keyword>
<sequence>MSPQTTARAWRVVLEKIENDLLEGKLGPGDRLQPERELATTLGVGRSSVREALRVLEVMGLIRTGTGSGPTSGAIIVATPLGGLSQFLRLQVAAQGFPIGDVVETRLLLEDWTVGRLAETDEPELAEALATLQAMSEDGVTTEEFLALDSQFHVRLADATGNQIVAATMGGLRTAIEGYVLTGSQRLTDWDATAARLVHEHHGIIEAITAGEPDTARERVRAHITGYYAATGLSAE</sequence>
<dbReference type="InterPro" id="IPR008920">
    <property type="entry name" value="TF_FadR/GntR_C"/>
</dbReference>
<dbReference type="Pfam" id="PF00392">
    <property type="entry name" value="GntR"/>
    <property type="match status" value="1"/>
</dbReference>
<dbReference type="PRINTS" id="PR00035">
    <property type="entry name" value="HTHGNTR"/>
</dbReference>
<keyword evidence="1" id="KW-0805">Transcription regulation</keyword>
<name>A0A5C8I0K6_9MICO</name>
<evidence type="ECO:0000256" key="2">
    <source>
        <dbReference type="ARBA" id="ARBA00023125"/>
    </source>
</evidence>
<protein>
    <submittedName>
        <fullName evidence="5">DNA-binding transcriptional regulator, FadR family</fullName>
    </submittedName>
    <submittedName>
        <fullName evidence="6">FadR family transcriptional regulator</fullName>
    </submittedName>
</protein>
<dbReference type="PANTHER" id="PTHR43537:SF24">
    <property type="entry name" value="GLUCONATE OPERON TRANSCRIPTIONAL REPRESSOR"/>
    <property type="match status" value="1"/>
</dbReference>
<dbReference type="Gene3D" id="1.10.10.10">
    <property type="entry name" value="Winged helix-like DNA-binding domain superfamily/Winged helix DNA-binding domain"/>
    <property type="match status" value="1"/>
</dbReference>
<comment type="caution">
    <text evidence="6">The sequence shown here is derived from an EMBL/GenBank/DDBJ whole genome shotgun (WGS) entry which is preliminary data.</text>
</comment>
<evidence type="ECO:0000313" key="8">
    <source>
        <dbReference type="Proteomes" id="UP000321949"/>
    </source>
</evidence>
<proteinExistence type="predicted"/>
<dbReference type="SMART" id="SM00895">
    <property type="entry name" value="FCD"/>
    <property type="match status" value="1"/>
</dbReference>
<dbReference type="EMBL" id="VRSX01000003">
    <property type="protein sequence ID" value="TXK11508.1"/>
    <property type="molecule type" value="Genomic_DNA"/>
</dbReference>
<dbReference type="SUPFAM" id="SSF48008">
    <property type="entry name" value="GntR ligand-binding domain-like"/>
    <property type="match status" value="1"/>
</dbReference>
<dbReference type="InterPro" id="IPR011711">
    <property type="entry name" value="GntR_C"/>
</dbReference>
<organism evidence="6 8">
    <name type="scientific">Microbacterium saccharophilum</name>
    <dbReference type="NCBI Taxonomy" id="1213358"/>
    <lineage>
        <taxon>Bacteria</taxon>
        <taxon>Bacillati</taxon>
        <taxon>Actinomycetota</taxon>
        <taxon>Actinomycetes</taxon>
        <taxon>Micrococcales</taxon>
        <taxon>Microbacteriaceae</taxon>
        <taxon>Microbacterium</taxon>
    </lineage>
</organism>
<dbReference type="CDD" id="cd07377">
    <property type="entry name" value="WHTH_GntR"/>
    <property type="match status" value="1"/>
</dbReference>
<feature type="domain" description="HTH gntR-type" evidence="4">
    <location>
        <begin position="7"/>
        <end position="79"/>
    </location>
</feature>
<dbReference type="PANTHER" id="PTHR43537">
    <property type="entry name" value="TRANSCRIPTIONAL REGULATOR, GNTR FAMILY"/>
    <property type="match status" value="1"/>
</dbReference>
<dbReference type="Pfam" id="PF07729">
    <property type="entry name" value="FCD"/>
    <property type="match status" value="1"/>
</dbReference>
<dbReference type="PROSITE" id="PS50949">
    <property type="entry name" value="HTH_GNTR"/>
    <property type="match status" value="1"/>
</dbReference>
<dbReference type="Proteomes" id="UP000321949">
    <property type="component" value="Unassembled WGS sequence"/>
</dbReference>
<evidence type="ECO:0000259" key="4">
    <source>
        <dbReference type="PROSITE" id="PS50949"/>
    </source>
</evidence>
<evidence type="ECO:0000256" key="1">
    <source>
        <dbReference type="ARBA" id="ARBA00023015"/>
    </source>
</evidence>
<dbReference type="InterPro" id="IPR036390">
    <property type="entry name" value="WH_DNA-bd_sf"/>
</dbReference>
<dbReference type="SUPFAM" id="SSF46785">
    <property type="entry name" value="Winged helix' DNA-binding domain"/>
    <property type="match status" value="1"/>
</dbReference>
<dbReference type="GO" id="GO:0003677">
    <property type="term" value="F:DNA binding"/>
    <property type="evidence" value="ECO:0007669"/>
    <property type="project" value="UniProtKB-KW"/>
</dbReference>
<evidence type="ECO:0000313" key="5">
    <source>
        <dbReference type="EMBL" id="SFI19794.1"/>
    </source>
</evidence>
<gene>
    <name evidence="6" type="ORF">FVP74_09255</name>
    <name evidence="5" type="ORF">SAMN04487751_0294</name>
</gene>
<dbReference type="InterPro" id="IPR000524">
    <property type="entry name" value="Tscrpt_reg_HTH_GntR"/>
</dbReference>
<dbReference type="EMBL" id="FOQZ01000001">
    <property type="protein sequence ID" value="SFI19794.1"/>
    <property type="molecule type" value="Genomic_DNA"/>
</dbReference>
<evidence type="ECO:0000256" key="3">
    <source>
        <dbReference type="ARBA" id="ARBA00023163"/>
    </source>
</evidence>
<dbReference type="AlphaFoldDB" id="A0A5C8I0K6"/>
<dbReference type="OrthoDB" id="3567645at2"/>
<evidence type="ECO:0000313" key="7">
    <source>
        <dbReference type="Proteomes" id="UP000198702"/>
    </source>
</evidence>
<dbReference type="RefSeq" id="WP_036272121.1">
    <property type="nucleotide sequence ID" value="NZ_BKAH01000021.1"/>
</dbReference>
<reference evidence="6 8" key="2">
    <citation type="submission" date="2019-08" db="EMBL/GenBank/DDBJ databases">
        <authorList>
            <person name="Dong K."/>
        </authorList>
    </citation>
    <scope>NUCLEOTIDE SEQUENCE [LARGE SCALE GENOMIC DNA]</scope>
    <source>
        <strain evidence="6 8">K-1</strain>
    </source>
</reference>